<dbReference type="InterPro" id="IPR020023">
    <property type="entry name" value="PseG"/>
</dbReference>
<evidence type="ECO:0000256" key="3">
    <source>
        <dbReference type="PIRSR" id="PIRSR620023-2"/>
    </source>
</evidence>
<dbReference type="SUPFAM" id="SSF53756">
    <property type="entry name" value="UDP-Glycosyltransferase/glycogen phosphorylase"/>
    <property type="match status" value="1"/>
</dbReference>
<feature type="binding site" evidence="3">
    <location>
        <position position="255"/>
    </location>
    <ligand>
        <name>substrate</name>
    </ligand>
</feature>
<protein>
    <submittedName>
        <fullName evidence="4">UDP-2,4-diacetamido-2,4, 6-trideoxy-beta-L-altropyranose hydrolase</fullName>
        <ecNumber evidence="4">3.6.1.57</ecNumber>
    </submittedName>
</protein>
<dbReference type="Gene3D" id="3.40.50.2000">
    <property type="entry name" value="Glycogen Phosphorylase B"/>
    <property type="match status" value="1"/>
</dbReference>
<comment type="caution">
    <text evidence="4">The sequence shown here is derived from an EMBL/GenBank/DDBJ whole genome shotgun (WGS) entry which is preliminary data.</text>
</comment>
<keyword evidence="4" id="KW-0378">Hydrolase</keyword>
<dbReference type="GO" id="GO:0016787">
    <property type="term" value="F:hydrolase activity"/>
    <property type="evidence" value="ECO:0007669"/>
    <property type="project" value="UniProtKB-KW"/>
</dbReference>
<keyword evidence="5" id="KW-1185">Reference proteome</keyword>
<gene>
    <name evidence="4" type="primary">pseG</name>
    <name evidence="4" type="ORF">H7B90_12485</name>
</gene>
<feature type="active site" description="Proton acceptor" evidence="2">
    <location>
        <position position="6"/>
    </location>
</feature>
<dbReference type="AlphaFoldDB" id="A0A841U292"/>
<dbReference type="GO" id="GO:0016757">
    <property type="term" value="F:glycosyltransferase activity"/>
    <property type="evidence" value="ECO:0007669"/>
    <property type="project" value="TreeGrafter"/>
</dbReference>
<evidence type="ECO:0000256" key="2">
    <source>
        <dbReference type="PIRSR" id="PIRSR620023-1"/>
    </source>
</evidence>
<feature type="binding site" evidence="3">
    <location>
        <position position="150"/>
    </location>
    <ligand>
        <name>substrate</name>
    </ligand>
</feature>
<dbReference type="Proteomes" id="UP000553776">
    <property type="component" value="Unassembled WGS sequence"/>
</dbReference>
<dbReference type="EC" id="3.6.1.57" evidence="4"/>
<dbReference type="PANTHER" id="PTHR21015:SF22">
    <property type="entry name" value="GLYCOSYLTRANSFERASE"/>
    <property type="match status" value="1"/>
</dbReference>
<evidence type="ECO:0000313" key="5">
    <source>
        <dbReference type="Proteomes" id="UP000553776"/>
    </source>
</evidence>
<evidence type="ECO:0000256" key="1">
    <source>
        <dbReference type="ARBA" id="ARBA00023136"/>
    </source>
</evidence>
<dbReference type="Gene3D" id="3.40.50.11190">
    <property type="match status" value="1"/>
</dbReference>
<sequence length="349" mass="38524">MIGTGHVMRCLTLADSLREHGVDSIFVCRRLSGHLGEYIRTKGYSVEWIESKNDQFRPEEDAISTKAILEKAAQPVDWLIVDHYGIDRMWEAKVGPLAGRLLVIDDLANRPHKCDILVDQNAYDRMETRYVELVPPGCVQLLGPRCLLLRPTFYEARRSLRMRDGIVKKLLVFFGGSDPTNETAKALRALAQWPGGAPPFHTEVVVGSSNPFRQEIASLCARIPHTMLHVQAENMAELISQADYALGAGGVAMWERCYLGLPSAVTVVADNQAASVRYAAQQGAVTFTGNGADSNETVYAEAISRALESPQALTEMTHKAFNLTASDPLRMESPIIATMMQMMNEDTTS</sequence>
<accession>A0A841U292</accession>
<dbReference type="PANTHER" id="PTHR21015">
    <property type="entry name" value="UDP-N-ACETYLGLUCOSAMINE--N-ACETYLMURAMYL-(PENTAPEPTIDE) PYROPHOSPHORYL-UNDECAPRENOL N-ACETYLGLUCOSAMINE TRANSFERASE 1"/>
    <property type="match status" value="1"/>
</dbReference>
<reference evidence="4 5" key="1">
    <citation type="submission" date="2020-08" db="EMBL/GenBank/DDBJ databases">
        <title>Cohnella phylogeny.</title>
        <authorList>
            <person name="Dunlap C."/>
        </authorList>
    </citation>
    <scope>NUCLEOTIDE SEQUENCE [LARGE SCALE GENOMIC DNA]</scope>
    <source>
        <strain evidence="4 5">DSM 25239</strain>
    </source>
</reference>
<dbReference type="NCBIfam" id="TIGR03590">
    <property type="entry name" value="PseG"/>
    <property type="match status" value="1"/>
</dbReference>
<proteinExistence type="predicted"/>
<name>A0A841U292_9BACL</name>
<organism evidence="4 5">
    <name type="scientific">Cohnella xylanilytica</name>
    <dbReference type="NCBI Taxonomy" id="557555"/>
    <lineage>
        <taxon>Bacteria</taxon>
        <taxon>Bacillati</taxon>
        <taxon>Bacillota</taxon>
        <taxon>Bacilli</taxon>
        <taxon>Bacillales</taxon>
        <taxon>Paenibacillaceae</taxon>
        <taxon>Cohnella</taxon>
    </lineage>
</organism>
<dbReference type="EMBL" id="JACJVR010000050">
    <property type="protein sequence ID" value="MBB6692220.1"/>
    <property type="molecule type" value="Genomic_DNA"/>
</dbReference>
<keyword evidence="1" id="KW-0472">Membrane</keyword>
<evidence type="ECO:0000313" key="4">
    <source>
        <dbReference type="EMBL" id="MBB6692220.1"/>
    </source>
</evidence>